<dbReference type="GO" id="GO:0005524">
    <property type="term" value="F:ATP binding"/>
    <property type="evidence" value="ECO:0007669"/>
    <property type="project" value="UniProtKB-UniRule"/>
</dbReference>
<gene>
    <name evidence="9" type="primary">murD</name>
    <name evidence="13" type="ORF">HNR15_002076</name>
</gene>
<protein>
    <recommendedName>
        <fullName evidence="9 10">UDP-N-acetylmuramoylalanine--D-glutamate ligase</fullName>
        <ecNumber evidence="9 10">6.3.2.9</ecNumber>
    </recommendedName>
    <alternativeName>
        <fullName evidence="9">D-glutamic acid-adding enzyme</fullName>
    </alternativeName>
    <alternativeName>
        <fullName evidence="9">UDP-N-acetylmuramoyl-L-alanyl-D-glutamate synthetase</fullName>
    </alternativeName>
</protein>
<dbReference type="GO" id="GO:0009252">
    <property type="term" value="P:peptidoglycan biosynthetic process"/>
    <property type="evidence" value="ECO:0007669"/>
    <property type="project" value="UniProtKB-UniRule"/>
</dbReference>
<dbReference type="Gene3D" id="3.40.50.720">
    <property type="entry name" value="NAD(P)-binding Rossmann-like Domain"/>
    <property type="match status" value="1"/>
</dbReference>
<name>A0A853DGF4_9MICO</name>
<dbReference type="SUPFAM" id="SSF53623">
    <property type="entry name" value="MurD-like peptide ligases, catalytic domain"/>
    <property type="match status" value="1"/>
</dbReference>
<dbReference type="PANTHER" id="PTHR43692">
    <property type="entry name" value="UDP-N-ACETYLMURAMOYLALANINE--D-GLUTAMATE LIGASE"/>
    <property type="match status" value="1"/>
</dbReference>
<comment type="similarity">
    <text evidence="9">Belongs to the MurCDEF family.</text>
</comment>
<dbReference type="InterPro" id="IPR036565">
    <property type="entry name" value="Mur-like_cat_sf"/>
</dbReference>
<evidence type="ECO:0000256" key="2">
    <source>
        <dbReference type="ARBA" id="ARBA00004752"/>
    </source>
</evidence>
<dbReference type="PANTHER" id="PTHR43692:SF1">
    <property type="entry name" value="UDP-N-ACETYLMURAMOYLALANINE--D-GLUTAMATE LIGASE"/>
    <property type="match status" value="1"/>
</dbReference>
<accession>A0A853DGF4</accession>
<keyword evidence="9 10" id="KW-0573">Peptidoglycan synthesis</keyword>
<keyword evidence="3 9" id="KW-0963">Cytoplasm</keyword>
<comment type="subcellular location">
    <subcellularLocation>
        <location evidence="1 9 10">Cytoplasm</location>
    </subcellularLocation>
</comment>
<comment type="function">
    <text evidence="9 10">Cell wall formation. Catalyzes the addition of glutamate to the nucleotide precursor UDP-N-acetylmuramoyl-L-alanine (UMA).</text>
</comment>
<keyword evidence="14" id="KW-1185">Reference proteome</keyword>
<dbReference type="AlphaFoldDB" id="A0A853DGF4"/>
<dbReference type="GO" id="GO:0005737">
    <property type="term" value="C:cytoplasm"/>
    <property type="evidence" value="ECO:0007669"/>
    <property type="project" value="UniProtKB-SubCell"/>
</dbReference>
<evidence type="ECO:0000256" key="3">
    <source>
        <dbReference type="ARBA" id="ARBA00022490"/>
    </source>
</evidence>
<dbReference type="SUPFAM" id="SSF53244">
    <property type="entry name" value="MurD-like peptide ligases, peptide-binding domain"/>
    <property type="match status" value="1"/>
</dbReference>
<dbReference type="InterPro" id="IPR036615">
    <property type="entry name" value="Mur_ligase_C_dom_sf"/>
</dbReference>
<evidence type="ECO:0000313" key="13">
    <source>
        <dbReference type="EMBL" id="NYJ75113.1"/>
    </source>
</evidence>
<evidence type="ECO:0000256" key="8">
    <source>
        <dbReference type="ARBA" id="ARBA00023306"/>
    </source>
</evidence>
<feature type="domain" description="Mur ligase C-terminal" evidence="11">
    <location>
        <begin position="346"/>
        <end position="464"/>
    </location>
</feature>
<evidence type="ECO:0000313" key="14">
    <source>
        <dbReference type="Proteomes" id="UP000571817"/>
    </source>
</evidence>
<keyword evidence="9 10" id="KW-0961">Cell wall biogenesis/degradation</keyword>
<dbReference type="Pfam" id="PF02875">
    <property type="entry name" value="Mur_ligase_C"/>
    <property type="match status" value="1"/>
</dbReference>
<feature type="domain" description="Mur ligase central" evidence="12">
    <location>
        <begin position="136"/>
        <end position="253"/>
    </location>
</feature>
<keyword evidence="8 9" id="KW-0131">Cell cycle</keyword>
<dbReference type="EMBL" id="JACCFW010000001">
    <property type="protein sequence ID" value="NYJ75113.1"/>
    <property type="molecule type" value="Genomic_DNA"/>
</dbReference>
<dbReference type="Gene3D" id="3.40.1190.10">
    <property type="entry name" value="Mur-like, catalytic domain"/>
    <property type="match status" value="1"/>
</dbReference>
<dbReference type="Proteomes" id="UP000571817">
    <property type="component" value="Unassembled WGS sequence"/>
</dbReference>
<keyword evidence="9 10" id="KW-0133">Cell shape</keyword>
<evidence type="ECO:0000256" key="5">
    <source>
        <dbReference type="ARBA" id="ARBA00022618"/>
    </source>
</evidence>
<dbReference type="GO" id="GO:0051301">
    <property type="term" value="P:cell division"/>
    <property type="evidence" value="ECO:0007669"/>
    <property type="project" value="UniProtKB-KW"/>
</dbReference>
<organism evidence="13 14">
    <name type="scientific">Allobranchiibius huperziae</name>
    <dbReference type="NCBI Taxonomy" id="1874116"/>
    <lineage>
        <taxon>Bacteria</taxon>
        <taxon>Bacillati</taxon>
        <taxon>Actinomycetota</taxon>
        <taxon>Actinomycetes</taxon>
        <taxon>Micrococcales</taxon>
        <taxon>Dermacoccaceae</taxon>
        <taxon>Allobranchiibius</taxon>
    </lineage>
</organism>
<dbReference type="InterPro" id="IPR004101">
    <property type="entry name" value="Mur_ligase_C"/>
</dbReference>
<dbReference type="GO" id="GO:0071555">
    <property type="term" value="P:cell wall organization"/>
    <property type="evidence" value="ECO:0007669"/>
    <property type="project" value="UniProtKB-KW"/>
</dbReference>
<proteinExistence type="inferred from homology"/>
<dbReference type="HAMAP" id="MF_00639">
    <property type="entry name" value="MurD"/>
    <property type="match status" value="1"/>
</dbReference>
<comment type="catalytic activity">
    <reaction evidence="9 10">
        <text>UDP-N-acetyl-alpha-D-muramoyl-L-alanine + D-glutamate + ATP = UDP-N-acetyl-alpha-D-muramoyl-L-alanyl-D-glutamate + ADP + phosphate + H(+)</text>
        <dbReference type="Rhea" id="RHEA:16429"/>
        <dbReference type="ChEBI" id="CHEBI:15378"/>
        <dbReference type="ChEBI" id="CHEBI:29986"/>
        <dbReference type="ChEBI" id="CHEBI:30616"/>
        <dbReference type="ChEBI" id="CHEBI:43474"/>
        <dbReference type="ChEBI" id="CHEBI:83898"/>
        <dbReference type="ChEBI" id="CHEBI:83900"/>
        <dbReference type="ChEBI" id="CHEBI:456216"/>
        <dbReference type="EC" id="6.3.2.9"/>
    </reaction>
</comment>
<comment type="caution">
    <text evidence="13">The sequence shown here is derived from an EMBL/GenBank/DDBJ whole genome shotgun (WGS) entry which is preliminary data.</text>
</comment>
<dbReference type="UniPathway" id="UPA00219"/>
<dbReference type="InterPro" id="IPR005762">
    <property type="entry name" value="MurD"/>
</dbReference>
<reference evidence="13 14" key="1">
    <citation type="submission" date="2020-07" db="EMBL/GenBank/DDBJ databases">
        <title>Sequencing the genomes of 1000 actinobacteria strains.</title>
        <authorList>
            <person name="Klenk H.-P."/>
        </authorList>
    </citation>
    <scope>NUCLEOTIDE SEQUENCE [LARGE SCALE GENOMIC DNA]</scope>
    <source>
        <strain evidence="13 14">DSM 29531</strain>
    </source>
</reference>
<keyword evidence="5 9" id="KW-0132">Cell division</keyword>
<evidence type="ECO:0000256" key="9">
    <source>
        <dbReference type="HAMAP-Rule" id="MF_00639"/>
    </source>
</evidence>
<dbReference type="GO" id="GO:0008764">
    <property type="term" value="F:UDP-N-acetylmuramoylalanine-D-glutamate ligase activity"/>
    <property type="evidence" value="ECO:0007669"/>
    <property type="project" value="UniProtKB-UniRule"/>
</dbReference>
<evidence type="ECO:0000256" key="10">
    <source>
        <dbReference type="RuleBase" id="RU003664"/>
    </source>
</evidence>
<keyword evidence="4 9" id="KW-0436">Ligase</keyword>
<sequence length="493" mass="52095">MPVDDGRRTRLAALDHADADWAGLHVVVFGLGVSGYAAADALLQRGAHLTVLSGAPTDHQREQATVLEILGAVVRFGAEHQQRPGPGTDLVVTSPGIPPTHPYMRAAAAAAVPVWGEVELAWRMRPREGAAPWLSITGTNGKTTTVTMLERILQAGGLRAIAAGNVGTPLVEAVLHPQPYDVLAVELSTFQLHWSSSLSPYASCCLNVAPDHLDWHGSYEEYRRMKGRVYERTQRACVYNEDDSTTRELVEDADVVDGARAIGFTLGLPGPSMLGVVDGVLADRAFVPDRRYAAQLCTVAELAAGDEAPSPHYVADALAAAALARSYDVPPAAVRAGLVGYTPQPHRGQVVATGAGVRWIDDSKATNPGAAAAALRAVEHVVWVAGGQLKGADVEDLVRDAAPRLRAAVLLGADREVIAQVLRRHAPDVPVVQIDSIQTDAMDLAVTEAARLARPGDVVLLAPAAASKDMFSGYPERGDLFAQAARRVSGAGR</sequence>
<evidence type="ECO:0000256" key="4">
    <source>
        <dbReference type="ARBA" id="ARBA00022598"/>
    </source>
</evidence>
<comment type="pathway">
    <text evidence="2 9 10">Cell wall biogenesis; peptidoglycan biosynthesis.</text>
</comment>
<dbReference type="Pfam" id="PF21799">
    <property type="entry name" value="MurD-like_N"/>
    <property type="match status" value="1"/>
</dbReference>
<dbReference type="Pfam" id="PF08245">
    <property type="entry name" value="Mur_ligase_M"/>
    <property type="match status" value="1"/>
</dbReference>
<dbReference type="GO" id="GO:0008360">
    <property type="term" value="P:regulation of cell shape"/>
    <property type="evidence" value="ECO:0007669"/>
    <property type="project" value="UniProtKB-KW"/>
</dbReference>
<dbReference type="RefSeq" id="WP_179481509.1">
    <property type="nucleotide sequence ID" value="NZ_JACCFW010000001.1"/>
</dbReference>
<keyword evidence="7 9" id="KW-0067">ATP-binding</keyword>
<evidence type="ECO:0000256" key="1">
    <source>
        <dbReference type="ARBA" id="ARBA00004496"/>
    </source>
</evidence>
<dbReference type="EC" id="6.3.2.9" evidence="9 10"/>
<evidence type="ECO:0000256" key="6">
    <source>
        <dbReference type="ARBA" id="ARBA00022741"/>
    </source>
</evidence>
<keyword evidence="6 9" id="KW-0547">Nucleotide-binding</keyword>
<dbReference type="GO" id="GO:0004326">
    <property type="term" value="F:tetrahydrofolylpolyglutamate synthase activity"/>
    <property type="evidence" value="ECO:0007669"/>
    <property type="project" value="InterPro"/>
</dbReference>
<feature type="binding site" evidence="9">
    <location>
        <begin position="138"/>
        <end position="144"/>
    </location>
    <ligand>
        <name>ATP</name>
        <dbReference type="ChEBI" id="CHEBI:30616"/>
    </ligand>
</feature>
<evidence type="ECO:0000259" key="12">
    <source>
        <dbReference type="Pfam" id="PF08245"/>
    </source>
</evidence>
<dbReference type="NCBIfam" id="TIGR01087">
    <property type="entry name" value="murD"/>
    <property type="match status" value="1"/>
</dbReference>
<evidence type="ECO:0000256" key="7">
    <source>
        <dbReference type="ARBA" id="ARBA00022840"/>
    </source>
</evidence>
<evidence type="ECO:0000259" key="11">
    <source>
        <dbReference type="Pfam" id="PF02875"/>
    </source>
</evidence>
<dbReference type="Gene3D" id="3.90.190.20">
    <property type="entry name" value="Mur ligase, C-terminal domain"/>
    <property type="match status" value="1"/>
</dbReference>
<dbReference type="SUPFAM" id="SSF51984">
    <property type="entry name" value="MurCD N-terminal domain"/>
    <property type="match status" value="1"/>
</dbReference>
<dbReference type="InterPro" id="IPR013221">
    <property type="entry name" value="Mur_ligase_cen"/>
</dbReference>
<dbReference type="InterPro" id="IPR018109">
    <property type="entry name" value="Folylpolyglutamate_synth_CS"/>
</dbReference>
<dbReference type="PROSITE" id="PS01011">
    <property type="entry name" value="FOLYLPOLYGLU_SYNT_1"/>
    <property type="match status" value="1"/>
</dbReference>